<dbReference type="Proteomes" id="UP000765802">
    <property type="component" value="Unassembled WGS sequence"/>
</dbReference>
<keyword evidence="2" id="KW-1185">Reference proteome</keyword>
<evidence type="ECO:0008006" key="3">
    <source>
        <dbReference type="Google" id="ProtNLM"/>
    </source>
</evidence>
<name>A0ABR7M4C7_9BACT</name>
<proteinExistence type="predicted"/>
<dbReference type="SUPFAM" id="SSF109854">
    <property type="entry name" value="DinB/YfiT-like putative metalloenzymes"/>
    <property type="match status" value="1"/>
</dbReference>
<dbReference type="RefSeq" id="WP_187255198.1">
    <property type="nucleotide sequence ID" value="NZ_JBHULF010000006.1"/>
</dbReference>
<organism evidence="1 2">
    <name type="scientific">Flavihumibacter stibioxidans</name>
    <dbReference type="NCBI Taxonomy" id="1834163"/>
    <lineage>
        <taxon>Bacteria</taxon>
        <taxon>Pseudomonadati</taxon>
        <taxon>Bacteroidota</taxon>
        <taxon>Chitinophagia</taxon>
        <taxon>Chitinophagales</taxon>
        <taxon>Chitinophagaceae</taxon>
        <taxon>Flavihumibacter</taxon>
    </lineage>
</organism>
<comment type="caution">
    <text evidence="1">The sequence shown here is derived from an EMBL/GenBank/DDBJ whole genome shotgun (WGS) entry which is preliminary data.</text>
</comment>
<dbReference type="EMBL" id="MBUA01000001">
    <property type="protein sequence ID" value="MBC6489860.1"/>
    <property type="molecule type" value="Genomic_DNA"/>
</dbReference>
<dbReference type="PANTHER" id="PTHR39473:SF1">
    <property type="entry name" value="DINB-LIKE DOMAIN-CONTAINING PROTEIN"/>
    <property type="match status" value="1"/>
</dbReference>
<sequence>MQLTHAVKNAFDQLKGILEQLSPAQYTQVCKTLSGATIGQHTRHIIEMYQCLVNGHFSGLVNYEARKRDMRIETDKDFAVALMPEICAALTLPNKSMQLHAGYDAETNEQVQLDTNFWREIAYNLEHTIHHMALIKVGLLEVSDITIPEGFGVASSTMKYRKTCAQ</sequence>
<evidence type="ECO:0000313" key="1">
    <source>
        <dbReference type="EMBL" id="MBC6489860.1"/>
    </source>
</evidence>
<gene>
    <name evidence="1" type="ORF">BC349_02695</name>
</gene>
<reference evidence="1 2" key="1">
    <citation type="submission" date="2016-07" db="EMBL/GenBank/DDBJ databases">
        <title>Genome analysis of Flavihumibacter stibioxidans YS-17.</title>
        <authorList>
            <person name="Shi K."/>
            <person name="Han Y."/>
            <person name="Wang G."/>
        </authorList>
    </citation>
    <scope>NUCLEOTIDE SEQUENCE [LARGE SCALE GENOMIC DNA]</scope>
    <source>
        <strain evidence="1 2">YS-17</strain>
    </source>
</reference>
<accession>A0ABR7M4C7</accession>
<protein>
    <recommendedName>
        <fullName evidence="3">DinB family protein</fullName>
    </recommendedName>
</protein>
<dbReference type="InterPro" id="IPR034660">
    <property type="entry name" value="DinB/YfiT-like"/>
</dbReference>
<evidence type="ECO:0000313" key="2">
    <source>
        <dbReference type="Proteomes" id="UP000765802"/>
    </source>
</evidence>
<dbReference type="PANTHER" id="PTHR39473">
    <property type="match status" value="1"/>
</dbReference>